<keyword evidence="2" id="KW-1185">Reference proteome</keyword>
<proteinExistence type="predicted"/>
<evidence type="ECO:0000313" key="2">
    <source>
        <dbReference type="Proteomes" id="UP001596091"/>
    </source>
</evidence>
<comment type="caution">
    <text evidence="1">The sequence shown here is derived from an EMBL/GenBank/DDBJ whole genome shotgun (WGS) entry which is preliminary data.</text>
</comment>
<accession>A0ABW1EEK7</accession>
<dbReference type="Proteomes" id="UP001596091">
    <property type="component" value="Unassembled WGS sequence"/>
</dbReference>
<protein>
    <submittedName>
        <fullName evidence="1">Amylo-alpha-1,6-glucosidase</fullName>
    </submittedName>
</protein>
<gene>
    <name evidence="1" type="ORF">ACFPT7_10770</name>
</gene>
<organism evidence="1 2">
    <name type="scientific">Acidicapsa dinghuensis</name>
    <dbReference type="NCBI Taxonomy" id="2218256"/>
    <lineage>
        <taxon>Bacteria</taxon>
        <taxon>Pseudomonadati</taxon>
        <taxon>Acidobacteriota</taxon>
        <taxon>Terriglobia</taxon>
        <taxon>Terriglobales</taxon>
        <taxon>Acidobacteriaceae</taxon>
        <taxon>Acidicapsa</taxon>
    </lineage>
</organism>
<dbReference type="EMBL" id="JBHSPH010000002">
    <property type="protein sequence ID" value="MFC5862774.1"/>
    <property type="molecule type" value="Genomic_DNA"/>
</dbReference>
<name>A0ABW1EEK7_9BACT</name>
<dbReference type="InterPro" id="IPR012341">
    <property type="entry name" value="6hp_glycosidase-like_sf"/>
</dbReference>
<dbReference type="RefSeq" id="WP_263336638.1">
    <property type="nucleotide sequence ID" value="NZ_JAGSYH010000003.1"/>
</dbReference>
<sequence>MRLLRLLSSLLVFVAVFDVAVFSAGAQAPMPRPVFEPVAAFPLTQDGLVISRPAEPAQPFTVAGPRGVVVGTQEGTFESWVLPVKLLSHITIEANIEGYPVPIPVNDHAANIEVRPDHTTITYSHPGFTLRQIMFSPADAGGSNEPSTGPVVMFQIDALHPTDFVFRFTPEMQWMWPRRNDGIPGADWVASVPPVPTNSTEEPAAVTPGYYVLHMDYPDLAGAVTIPGAVPGVMAPYQERPQVHPLELRLHYDPKRDGNKFFPLLMAVGTTAKTASEEALGEALKRLNDNLAADYEAEAKHYREVLASSTKIDTPDKKLNEAFQWAVVSIEHLRTLEYPGSASPQGVTSPEMAMVAGYYQSADSARPGFGWFFGRDALYTLYAVNGFGDFALTRSELEFLMRRQRADGKIMHEYSQTANDPTVDWKAFPYMYAAADATPLFLMTVRDYYRASGDLDFLKAHREAIEKAWAFETDAAHDTDHDGIYDNSQGTGWVESWPGAMPHQEVYLALLDEQASRAFGVMETALGDSTKADAAQARAKQISETIEREYYDAQKGCYAFATNPAGQPNSPADHTRTVYPAIAYWDDGAALAHPEACLSEWAAPAIDTDWGTRDVADDEPYYDGMSYHQGSVWPLFTGWAALAEYRAGQPLAGEQLLMQNVDLTWAQDPGAVTELLSGDYFIPFGRSTSHQLWSSAMVITPILRGLFGIELDAAANVVTVNPHLPAWWAHAAVSNLHLGNKVVDLSFDQANDIDRPNSQDRANALLTVSVYAPEGGRSELAKIKLRSDIPGVRGAGAGTHRNSMATGERLQFPAPAVEPILPEHSLPVPGSRTAQLKVLSEHYEENELTLEFSGTPDSSAILYLRQNGPYRRIQIKGDPENRGEAAKLLRSDDDLPSNTSASDPRLQLWFLQLHFPRGDGWQTMKVTLTW</sequence>
<dbReference type="SUPFAM" id="SSF48208">
    <property type="entry name" value="Six-hairpin glycosidases"/>
    <property type="match status" value="1"/>
</dbReference>
<evidence type="ECO:0000313" key="1">
    <source>
        <dbReference type="EMBL" id="MFC5862774.1"/>
    </source>
</evidence>
<dbReference type="InterPro" id="IPR008928">
    <property type="entry name" value="6-hairpin_glycosidase_sf"/>
</dbReference>
<reference evidence="2" key="1">
    <citation type="journal article" date="2019" name="Int. J. Syst. Evol. Microbiol.">
        <title>The Global Catalogue of Microorganisms (GCM) 10K type strain sequencing project: providing services to taxonomists for standard genome sequencing and annotation.</title>
        <authorList>
            <consortium name="The Broad Institute Genomics Platform"/>
            <consortium name="The Broad Institute Genome Sequencing Center for Infectious Disease"/>
            <person name="Wu L."/>
            <person name="Ma J."/>
        </authorList>
    </citation>
    <scope>NUCLEOTIDE SEQUENCE [LARGE SCALE GENOMIC DNA]</scope>
    <source>
        <strain evidence="2">JCM 4087</strain>
    </source>
</reference>
<dbReference type="Gene3D" id="1.50.10.10">
    <property type="match status" value="1"/>
</dbReference>